<feature type="region of interest" description="Disordered" evidence="1">
    <location>
        <begin position="43"/>
        <end position="67"/>
    </location>
</feature>
<evidence type="ECO:0000256" key="1">
    <source>
        <dbReference type="SAM" id="MobiDB-lite"/>
    </source>
</evidence>
<dbReference type="AlphaFoldDB" id="A0A8D8M0A3"/>
<organism evidence="3">
    <name type="scientific">Cacopsylla melanoneura</name>
    <dbReference type="NCBI Taxonomy" id="428564"/>
    <lineage>
        <taxon>Eukaryota</taxon>
        <taxon>Metazoa</taxon>
        <taxon>Ecdysozoa</taxon>
        <taxon>Arthropoda</taxon>
        <taxon>Hexapoda</taxon>
        <taxon>Insecta</taxon>
        <taxon>Pterygota</taxon>
        <taxon>Neoptera</taxon>
        <taxon>Paraneoptera</taxon>
        <taxon>Hemiptera</taxon>
        <taxon>Sternorrhyncha</taxon>
        <taxon>Psylloidea</taxon>
        <taxon>Psyllidae</taxon>
        <taxon>Psyllinae</taxon>
        <taxon>Cacopsylla</taxon>
    </lineage>
</organism>
<feature type="transmembrane region" description="Helical" evidence="2">
    <location>
        <begin position="209"/>
        <end position="228"/>
    </location>
</feature>
<accession>A0A8D8M0A3</accession>
<feature type="region of interest" description="Disordered" evidence="1">
    <location>
        <begin position="79"/>
        <end position="101"/>
    </location>
</feature>
<name>A0A8D8M0A3_9HEMI</name>
<evidence type="ECO:0000313" key="3">
    <source>
        <dbReference type="EMBL" id="CAG6615317.1"/>
    </source>
</evidence>
<proteinExistence type="predicted"/>
<keyword evidence="2" id="KW-0812">Transmembrane</keyword>
<dbReference type="EMBL" id="HBUF01032577">
    <property type="protein sequence ID" value="CAG6615317.1"/>
    <property type="molecule type" value="Transcribed_RNA"/>
</dbReference>
<reference evidence="3" key="1">
    <citation type="submission" date="2021-05" db="EMBL/GenBank/DDBJ databases">
        <authorList>
            <person name="Alioto T."/>
            <person name="Alioto T."/>
            <person name="Gomez Garrido J."/>
        </authorList>
    </citation>
    <scope>NUCLEOTIDE SEQUENCE</scope>
</reference>
<keyword evidence="2" id="KW-0472">Membrane</keyword>
<protein>
    <submittedName>
        <fullName evidence="3">Uncharacterized protein</fullName>
    </submittedName>
</protein>
<feature type="compositionally biased region" description="Polar residues" evidence="1">
    <location>
        <begin position="79"/>
        <end position="96"/>
    </location>
</feature>
<sequence>MLVCFKTDYNNHLNPSSFNMTSENAHNNNPYKCTRKLRPVRRVKHEEQGSSTPSDAVHMTNGFGNHDNTLTDPKLASEVESTVSNHQNHNKSNLNSKPAMPSIDLAKSEQERVHDYTRHLLNRNFQLEKNDSASEFVRAIISAVDDMNDHTTHRKLHPKHEEKYTALRSTQNTSLQIRPKGKRILIKSILILVRIKMSPMHVITMKQLMMYKIIIITMINIQVIITIAL</sequence>
<keyword evidence="2" id="KW-1133">Transmembrane helix</keyword>
<evidence type="ECO:0000256" key="2">
    <source>
        <dbReference type="SAM" id="Phobius"/>
    </source>
</evidence>